<dbReference type="PANTHER" id="PTHR24061">
    <property type="entry name" value="CALCIUM-SENSING RECEPTOR-RELATED"/>
    <property type="match status" value="1"/>
</dbReference>
<evidence type="ECO:0000256" key="1">
    <source>
        <dbReference type="ARBA" id="ARBA00004651"/>
    </source>
</evidence>
<keyword evidence="9" id="KW-0325">Glycoprotein</keyword>
<dbReference type="Gene3D" id="2.10.50.30">
    <property type="entry name" value="GPCR, family 3, nine cysteines domain"/>
    <property type="match status" value="1"/>
</dbReference>
<keyword evidence="10" id="KW-0807">Transducer</keyword>
<evidence type="ECO:0000256" key="10">
    <source>
        <dbReference type="ARBA" id="ARBA00023224"/>
    </source>
</evidence>
<dbReference type="Pfam" id="PF01094">
    <property type="entry name" value="ANF_receptor"/>
    <property type="match status" value="1"/>
</dbReference>
<sequence>MYGLLARLLQMLLSQILSVTNTKICKDKEPHSPFHVYHQPEDIIVGFITSQEFILDDKKAFNIEPPLTMLDEIVMVPKNYQHITALTFATKEINENHQILSNFTMGFHIFDSYFNAKWSYHAVIQLLSSLENFVPNFKCGTQNNLMAVIGGLDPDVSLYVATVLDIYKIPQIIYGSPPVMDNKTPGLPFYQMVPRESIQYVGILSLLLHFRWLWIGIITMDNDDGERFIRTVVPLFSRNSICFSFIEKIPKPSFDIDGRENMVKGARIHDKIMLSEANVLVVNGDSYSMAIFRWFPYLSELEHVTENPKGKVWILTAQVELTSFVFQKDWDAEFSNGALFFVVHSNDLPDFELFLKNQNPRSHNTDGFIMDFWQQAFGCVFQNQHLDEVKGKICTGKEDLKSLPATFFEMQMTGQSYNVYNAVYVVAHALNEMSSKMTRGLKYKGKRMAKEVKLNVHDLWKLHQFVRTISFNNSAGETVTFNQDGELVAGFDVINWIASSNQSFQRVKVGRMDPQAPPDKVFTINENTITWHSWFNQAQPISLCSQSCIPGSRKKMREGQPFCCFDCIPCLQGKISSKKDMNDCYKCSDENYPSKTQDFCIPKTISFLSFEEPLGLCLGLFVVFFALITAFMLGIFLKHHNTPIVIANNRDLTYALLISLLLCFLSALLFIVRPGKVLCLLCQATFSIIFSVAVSCVLAKTIIVILAFLATKPDSVLKKWVGKRLANSIVLFCSLIQSSICIIWLSTTPPFPDIDMHSMEDQIVLECNQGSKTMFYSVLSYLGFLAMVSFTVAFFARKLPDTFNEAKFITFSMLVFCSVWLSFVPTYLSTKGKYMVAVEVFSILASSAGLLGCIFLPKCFIILWRPELNSRKQLRKRKK</sequence>
<dbReference type="InterPro" id="IPR038550">
    <property type="entry name" value="GPCR_3_9-Cys_sf"/>
</dbReference>
<dbReference type="Pfam" id="PF00003">
    <property type="entry name" value="7tm_3"/>
    <property type="match status" value="1"/>
</dbReference>
<evidence type="ECO:0000256" key="8">
    <source>
        <dbReference type="ARBA" id="ARBA00023170"/>
    </source>
</evidence>
<keyword evidence="7 11" id="KW-0472">Membrane</keyword>
<evidence type="ECO:0000313" key="15">
    <source>
        <dbReference type="RefSeq" id="XP_060549671.1"/>
    </source>
</evidence>
<dbReference type="RefSeq" id="XP_060549671.1">
    <property type="nucleotide sequence ID" value="XM_060693688.1"/>
</dbReference>
<dbReference type="InterPro" id="IPR028082">
    <property type="entry name" value="Peripla_BP_I"/>
</dbReference>
<dbReference type="PROSITE" id="PS00981">
    <property type="entry name" value="G_PROTEIN_RECEP_F3_3"/>
    <property type="match status" value="1"/>
</dbReference>
<evidence type="ECO:0000256" key="4">
    <source>
        <dbReference type="ARBA" id="ARBA00022729"/>
    </source>
</evidence>
<dbReference type="SUPFAM" id="SSF53822">
    <property type="entry name" value="Periplasmic binding protein-like I"/>
    <property type="match status" value="1"/>
</dbReference>
<evidence type="ECO:0000256" key="5">
    <source>
        <dbReference type="ARBA" id="ARBA00022989"/>
    </source>
</evidence>
<feature type="domain" description="G-protein coupled receptors family 3 profile" evidence="13">
    <location>
        <begin position="614"/>
        <end position="878"/>
    </location>
</feature>
<evidence type="ECO:0000256" key="9">
    <source>
        <dbReference type="ARBA" id="ARBA00023180"/>
    </source>
</evidence>
<proteinExistence type="predicted"/>
<dbReference type="InterPro" id="IPR017979">
    <property type="entry name" value="GPCR_3_CS"/>
</dbReference>
<dbReference type="InterPro" id="IPR000337">
    <property type="entry name" value="GPCR_3"/>
</dbReference>
<feature type="transmembrane region" description="Helical" evidence="11">
    <location>
        <begin position="808"/>
        <end position="828"/>
    </location>
</feature>
<protein>
    <submittedName>
        <fullName evidence="15">Vomeronasal type-2 receptor 26-like</fullName>
    </submittedName>
</protein>
<evidence type="ECO:0000256" key="12">
    <source>
        <dbReference type="SAM" id="SignalP"/>
    </source>
</evidence>
<dbReference type="InterPro" id="IPR001828">
    <property type="entry name" value="ANF_lig-bd_rcpt"/>
</dbReference>
<feature type="transmembrane region" description="Helical" evidence="11">
    <location>
        <begin position="774"/>
        <end position="796"/>
    </location>
</feature>
<keyword evidence="14" id="KW-1185">Reference proteome</keyword>
<dbReference type="InterPro" id="IPR000068">
    <property type="entry name" value="GPCR_3_Ca_sens_rcpt-rel"/>
</dbReference>
<keyword evidence="5 11" id="KW-1133">Transmembrane helix</keyword>
<name>A0ABM3ZMT5_PANGU</name>
<keyword evidence="2" id="KW-1003">Cell membrane</keyword>
<feature type="transmembrane region" description="Helical" evidence="11">
    <location>
        <begin position="840"/>
        <end position="864"/>
    </location>
</feature>
<keyword evidence="8" id="KW-0675">Receptor</keyword>
<feature type="transmembrane region" description="Helical" evidence="11">
    <location>
        <begin position="729"/>
        <end position="747"/>
    </location>
</feature>
<evidence type="ECO:0000256" key="6">
    <source>
        <dbReference type="ARBA" id="ARBA00023040"/>
    </source>
</evidence>
<dbReference type="PRINTS" id="PR00248">
    <property type="entry name" value="GPCRMGR"/>
</dbReference>
<dbReference type="PRINTS" id="PR01535">
    <property type="entry name" value="VOMERONASL2R"/>
</dbReference>
<dbReference type="GeneID" id="117657107"/>
<dbReference type="CDD" id="cd15283">
    <property type="entry name" value="7tmC_V2R_pheromone"/>
    <property type="match status" value="1"/>
</dbReference>
<feature type="signal peptide" evidence="12">
    <location>
        <begin position="1"/>
        <end position="18"/>
    </location>
</feature>
<dbReference type="InterPro" id="IPR011500">
    <property type="entry name" value="GPCR_3_9-Cys_dom"/>
</dbReference>
<keyword evidence="3 11" id="KW-0812">Transmembrane</keyword>
<accession>A0ABM3ZMT5</accession>
<dbReference type="Pfam" id="PF07562">
    <property type="entry name" value="NCD3G"/>
    <property type="match status" value="1"/>
</dbReference>
<evidence type="ECO:0000256" key="2">
    <source>
        <dbReference type="ARBA" id="ARBA00022475"/>
    </source>
</evidence>
<evidence type="ECO:0000259" key="13">
    <source>
        <dbReference type="PROSITE" id="PS50259"/>
    </source>
</evidence>
<dbReference type="Gene3D" id="3.40.50.2300">
    <property type="match status" value="2"/>
</dbReference>
<evidence type="ECO:0000256" key="7">
    <source>
        <dbReference type="ARBA" id="ARBA00023136"/>
    </source>
</evidence>
<dbReference type="InterPro" id="IPR017978">
    <property type="entry name" value="GPCR_3_C"/>
</dbReference>
<evidence type="ECO:0000256" key="11">
    <source>
        <dbReference type="SAM" id="Phobius"/>
    </source>
</evidence>
<keyword evidence="4 12" id="KW-0732">Signal</keyword>
<dbReference type="Proteomes" id="UP001652622">
    <property type="component" value="Unplaced"/>
</dbReference>
<gene>
    <name evidence="15" type="primary">LOC117657107</name>
</gene>
<dbReference type="InterPro" id="IPR004073">
    <property type="entry name" value="GPCR_3_vmron_rcpt_2"/>
</dbReference>
<dbReference type="PROSITE" id="PS50259">
    <property type="entry name" value="G_PROTEIN_RECEP_F3_4"/>
    <property type="match status" value="1"/>
</dbReference>
<comment type="subcellular location">
    <subcellularLocation>
        <location evidence="1">Cell membrane</location>
        <topology evidence="1">Multi-pass membrane protein</topology>
    </subcellularLocation>
</comment>
<feature type="transmembrane region" description="Helical" evidence="11">
    <location>
        <begin position="613"/>
        <end position="637"/>
    </location>
</feature>
<dbReference type="PANTHER" id="PTHR24061:SF599">
    <property type="entry name" value="G-PROTEIN COUPLED RECEPTORS FAMILY 3 PROFILE DOMAIN-CONTAINING PROTEIN"/>
    <property type="match status" value="1"/>
</dbReference>
<feature type="transmembrane region" description="Helical" evidence="11">
    <location>
        <begin position="684"/>
        <end position="709"/>
    </location>
</feature>
<evidence type="ECO:0000256" key="3">
    <source>
        <dbReference type="ARBA" id="ARBA00022692"/>
    </source>
</evidence>
<keyword evidence="6" id="KW-0297">G-protein coupled receptor</keyword>
<reference evidence="15" key="1">
    <citation type="submission" date="2025-08" db="UniProtKB">
        <authorList>
            <consortium name="RefSeq"/>
        </authorList>
    </citation>
    <scope>IDENTIFICATION</scope>
    <source>
        <tissue evidence="15">Blood</tissue>
    </source>
</reference>
<feature type="transmembrane region" description="Helical" evidence="11">
    <location>
        <begin position="652"/>
        <end position="672"/>
    </location>
</feature>
<evidence type="ECO:0000313" key="14">
    <source>
        <dbReference type="Proteomes" id="UP001652622"/>
    </source>
</evidence>
<organism evidence="14 15">
    <name type="scientific">Pantherophis guttatus</name>
    <name type="common">Corn snake</name>
    <name type="synonym">Elaphe guttata</name>
    <dbReference type="NCBI Taxonomy" id="94885"/>
    <lineage>
        <taxon>Eukaryota</taxon>
        <taxon>Metazoa</taxon>
        <taxon>Chordata</taxon>
        <taxon>Craniata</taxon>
        <taxon>Vertebrata</taxon>
        <taxon>Euteleostomi</taxon>
        <taxon>Lepidosauria</taxon>
        <taxon>Squamata</taxon>
        <taxon>Bifurcata</taxon>
        <taxon>Unidentata</taxon>
        <taxon>Episquamata</taxon>
        <taxon>Toxicofera</taxon>
        <taxon>Serpentes</taxon>
        <taxon>Colubroidea</taxon>
        <taxon>Colubridae</taxon>
        <taxon>Colubrinae</taxon>
        <taxon>Pantherophis</taxon>
    </lineage>
</organism>
<feature type="chain" id="PRO_5046803766" evidence="12">
    <location>
        <begin position="19"/>
        <end position="879"/>
    </location>
</feature>